<evidence type="ECO:0000313" key="9">
    <source>
        <dbReference type="EMBL" id="KAJ2897215.1"/>
    </source>
</evidence>
<dbReference type="EMBL" id="JAKWBI020000288">
    <property type="protein sequence ID" value="KAJ2897215.1"/>
    <property type="molecule type" value="Genomic_DNA"/>
</dbReference>
<feature type="region of interest" description="Disordered" evidence="8">
    <location>
        <begin position="540"/>
        <end position="604"/>
    </location>
</feature>
<dbReference type="InterPro" id="IPR029058">
    <property type="entry name" value="AB_hydrolase_fold"/>
</dbReference>
<dbReference type="GO" id="GO:0006508">
    <property type="term" value="P:proteolysis"/>
    <property type="evidence" value="ECO:0007669"/>
    <property type="project" value="UniProtKB-KW"/>
</dbReference>
<dbReference type="PRINTS" id="PR00724">
    <property type="entry name" value="CRBOXYPTASEC"/>
</dbReference>
<organism evidence="9 10">
    <name type="scientific">Zalerion maritima</name>
    <dbReference type="NCBI Taxonomy" id="339359"/>
    <lineage>
        <taxon>Eukaryota</taxon>
        <taxon>Fungi</taxon>
        <taxon>Dikarya</taxon>
        <taxon>Ascomycota</taxon>
        <taxon>Pezizomycotina</taxon>
        <taxon>Sordariomycetes</taxon>
        <taxon>Lulworthiomycetidae</taxon>
        <taxon>Lulworthiales</taxon>
        <taxon>Lulworthiaceae</taxon>
        <taxon>Zalerion</taxon>
    </lineage>
</organism>
<evidence type="ECO:0000256" key="4">
    <source>
        <dbReference type="ARBA" id="ARBA00022729"/>
    </source>
</evidence>
<accession>A0AAD5RKY8</accession>
<proteinExistence type="inferred from homology"/>
<comment type="similarity">
    <text evidence="1 7">Belongs to the peptidase S10 family.</text>
</comment>
<dbReference type="SUPFAM" id="SSF53474">
    <property type="entry name" value="alpha/beta-Hydrolases"/>
    <property type="match status" value="1"/>
</dbReference>
<dbReference type="AlphaFoldDB" id="A0AAD5RKY8"/>
<evidence type="ECO:0000256" key="6">
    <source>
        <dbReference type="ARBA" id="ARBA00023180"/>
    </source>
</evidence>
<evidence type="ECO:0000256" key="1">
    <source>
        <dbReference type="ARBA" id="ARBA00009431"/>
    </source>
</evidence>
<evidence type="ECO:0000256" key="7">
    <source>
        <dbReference type="RuleBase" id="RU361156"/>
    </source>
</evidence>
<evidence type="ECO:0000256" key="8">
    <source>
        <dbReference type="SAM" id="MobiDB-lite"/>
    </source>
</evidence>
<sequence>MRVSTLITTSLMFGGEALARRSLQHVGKRGKDSTWNRVLDRRQIPEQPVKRADNSTDKFLAEKTKEYAVDGTAIPDVDWDVGESYAGQMPIGEANPDSNLFFWFFPSENEEAEKEILIWLNGGPGCSSLEGFLQENGPFLWQYGTYKPIENPWSWHKLTNMVWVEQPVGTGFSQGTVTATNEEEVAEQFMGFWKNFVDTFDLAGYSVYIAGESYAGLYCPYIASGMVDADDADYFDMKGLLIYDPVVNEDAMTEQIPTVAFTDYWAGLFPFNDTYKEYIHTKADECGYTEFMETYLQYPPPGPMPAKLPGTVENTTSQTSAECDLFDSVIEAELLLNPCWDIYQVATTCPLLWDVLGFPGTFEYLPEGAEIYFNRSDVKDAIHAPQDVDWALCTPGDVFVDGEDNSEPSSVYALPNVIEHTNNVVISHGALDMVLLANGTLLAIQNMTWGGMQGFQSKPVEPFFVPYHTISPFGDGPMSAWAASGVFGTSHTERGLTYVGVDMAGHMVPQYAPSAAYRQIEFLLGRVESMEENEPFTFETNISQPDEEEFGLGTAPAGWSDVGSNTAEDGEDGGSGGDQESSASSSRLGRRNSRLFGNWGRGWY</sequence>
<evidence type="ECO:0000256" key="5">
    <source>
        <dbReference type="ARBA" id="ARBA00022801"/>
    </source>
</evidence>
<dbReference type="InterPro" id="IPR001563">
    <property type="entry name" value="Peptidase_S10"/>
</dbReference>
<dbReference type="EC" id="3.4.16.-" evidence="7"/>
<dbReference type="PROSITE" id="PS00131">
    <property type="entry name" value="CARBOXYPEPT_SER_SER"/>
    <property type="match status" value="1"/>
</dbReference>
<keyword evidence="6" id="KW-0325">Glycoprotein</keyword>
<keyword evidence="4" id="KW-0732">Signal</keyword>
<dbReference type="PANTHER" id="PTHR11802:SF479">
    <property type="entry name" value="CARBOXYPEPTIDASE"/>
    <property type="match status" value="1"/>
</dbReference>
<keyword evidence="2 7" id="KW-0121">Carboxypeptidase</keyword>
<reference evidence="9" key="1">
    <citation type="submission" date="2022-07" db="EMBL/GenBank/DDBJ databases">
        <title>Draft genome sequence of Zalerion maritima ATCC 34329, a (micro)plastics degrading marine fungus.</title>
        <authorList>
            <person name="Paco A."/>
            <person name="Goncalves M.F.M."/>
            <person name="Rocha-Santos T.A.P."/>
            <person name="Alves A."/>
        </authorList>
    </citation>
    <scope>NUCLEOTIDE SEQUENCE</scope>
    <source>
        <strain evidence="9">ATCC 34329</strain>
    </source>
</reference>
<comment type="caution">
    <text evidence="9">The sequence shown here is derived from an EMBL/GenBank/DDBJ whole genome shotgun (WGS) entry which is preliminary data.</text>
</comment>
<dbReference type="FunFam" id="3.40.50.1820:FF:000118">
    <property type="entry name" value="Carboxypeptidase"/>
    <property type="match status" value="1"/>
</dbReference>
<keyword evidence="3 7" id="KW-0645">Protease</keyword>
<dbReference type="InterPro" id="IPR018202">
    <property type="entry name" value="Ser_caboxypep_ser_AS"/>
</dbReference>
<keyword evidence="10" id="KW-1185">Reference proteome</keyword>
<evidence type="ECO:0000256" key="3">
    <source>
        <dbReference type="ARBA" id="ARBA00022670"/>
    </source>
</evidence>
<dbReference type="Proteomes" id="UP001201980">
    <property type="component" value="Unassembled WGS sequence"/>
</dbReference>
<dbReference type="GO" id="GO:0004185">
    <property type="term" value="F:serine-type carboxypeptidase activity"/>
    <property type="evidence" value="ECO:0007669"/>
    <property type="project" value="UniProtKB-UniRule"/>
</dbReference>
<protein>
    <recommendedName>
        <fullName evidence="7">Carboxypeptidase</fullName>
        <ecNumber evidence="7">3.4.16.-</ecNumber>
    </recommendedName>
</protein>
<evidence type="ECO:0000313" key="10">
    <source>
        <dbReference type="Proteomes" id="UP001201980"/>
    </source>
</evidence>
<dbReference type="Gene3D" id="3.40.50.1820">
    <property type="entry name" value="alpha/beta hydrolase"/>
    <property type="match status" value="1"/>
</dbReference>
<dbReference type="Pfam" id="PF00450">
    <property type="entry name" value="Peptidase_S10"/>
    <property type="match status" value="1"/>
</dbReference>
<evidence type="ECO:0000256" key="2">
    <source>
        <dbReference type="ARBA" id="ARBA00022645"/>
    </source>
</evidence>
<feature type="compositionally biased region" description="Low complexity" evidence="8">
    <location>
        <begin position="578"/>
        <end position="587"/>
    </location>
</feature>
<dbReference type="PANTHER" id="PTHR11802">
    <property type="entry name" value="SERINE PROTEASE FAMILY S10 SERINE CARBOXYPEPTIDASE"/>
    <property type="match status" value="1"/>
</dbReference>
<keyword evidence="5 7" id="KW-0378">Hydrolase</keyword>
<name>A0AAD5RKY8_9PEZI</name>
<gene>
    <name evidence="9" type="ORF">MKZ38_004862</name>
</gene>